<dbReference type="AlphaFoldDB" id="A0A7G9FL02"/>
<keyword evidence="1" id="KW-0472">Membrane</keyword>
<dbReference type="EMBL" id="CP060632">
    <property type="protein sequence ID" value="QNL99233.1"/>
    <property type="molecule type" value="Genomic_DNA"/>
</dbReference>
<dbReference type="Proteomes" id="UP000515819">
    <property type="component" value="Chromosome"/>
</dbReference>
<accession>A0A7G9FL02</accession>
<evidence type="ECO:0000313" key="3">
    <source>
        <dbReference type="Proteomes" id="UP000515819"/>
    </source>
</evidence>
<gene>
    <name evidence="2" type="ORF">H9Q76_10930</name>
</gene>
<name>A0A7G9FL02_9FIRM</name>
<organism evidence="2 3">
    <name type="scientific">Wujia chipingensis</name>
    <dbReference type="NCBI Taxonomy" id="2763670"/>
    <lineage>
        <taxon>Bacteria</taxon>
        <taxon>Bacillati</taxon>
        <taxon>Bacillota</taxon>
        <taxon>Clostridia</taxon>
        <taxon>Lachnospirales</taxon>
        <taxon>Lachnospiraceae</taxon>
        <taxon>Wujia</taxon>
    </lineage>
</organism>
<proteinExistence type="predicted"/>
<reference evidence="2 3" key="1">
    <citation type="submission" date="2020-08" db="EMBL/GenBank/DDBJ databases">
        <authorList>
            <person name="Liu C."/>
            <person name="Sun Q."/>
        </authorList>
    </citation>
    <scope>NUCLEOTIDE SEQUENCE [LARGE SCALE GENOMIC DNA]</scope>
    <source>
        <strain evidence="2 3">NSJ-4</strain>
    </source>
</reference>
<protein>
    <submittedName>
        <fullName evidence="2">Uncharacterized protein</fullName>
    </submittedName>
</protein>
<dbReference type="KEGG" id="wcp:H9Q76_10930"/>
<feature type="transmembrane region" description="Helical" evidence="1">
    <location>
        <begin position="169"/>
        <end position="190"/>
    </location>
</feature>
<feature type="transmembrane region" description="Helical" evidence="1">
    <location>
        <begin position="196"/>
        <end position="212"/>
    </location>
</feature>
<feature type="transmembrane region" description="Helical" evidence="1">
    <location>
        <begin position="219"/>
        <end position="239"/>
    </location>
</feature>
<keyword evidence="3" id="KW-1185">Reference proteome</keyword>
<sequence length="317" mass="35179">MASNRRILTKLAGELQATRTGMGSQLHGVYRGYTYVVKPGTGSGKKMMMVAFSVSNDQTPASVDVWGTMRAVLPSGGRIIPKGFSIAVYVPVRGGTKKNVQLIKNLIEGMITQFERYQYYNCDARGVQGPTNVYQVEDGYSFLNEESAKMTEYALKLNQEEDYVVRENYALGLLGAIGGGVLGALLIFLIARIGFVSSYAGLAMGVAVIYGYKWKGEKLSTISFLLCVAVSAAWLYLAFRVDMAMAIQASKLSDYYYRASSFQSCFVHAKELMRWSGNMDIYYESLIKMMAFGMVGVLAFGFTEIQGQRKKYKMKKM</sequence>
<keyword evidence="1" id="KW-0812">Transmembrane</keyword>
<evidence type="ECO:0000313" key="2">
    <source>
        <dbReference type="EMBL" id="QNL99233.1"/>
    </source>
</evidence>
<keyword evidence="1" id="KW-1133">Transmembrane helix</keyword>
<evidence type="ECO:0000256" key="1">
    <source>
        <dbReference type="SAM" id="Phobius"/>
    </source>
</evidence>
<feature type="transmembrane region" description="Helical" evidence="1">
    <location>
        <begin position="281"/>
        <end position="305"/>
    </location>
</feature>
<dbReference type="RefSeq" id="WP_249321094.1">
    <property type="nucleotide sequence ID" value="NZ_CP060632.1"/>
</dbReference>